<dbReference type="RefSeq" id="WP_088482861.1">
    <property type="nucleotide sequence ID" value="NZ_NISI01000002.1"/>
</dbReference>
<feature type="binding site" evidence="2">
    <location>
        <position position="101"/>
    </location>
    <ligand>
        <name>Fe cation</name>
        <dbReference type="ChEBI" id="CHEBI:24875"/>
    </ligand>
</feature>
<dbReference type="PANTHER" id="PTHR13903:SF8">
    <property type="entry name" value="PIRIN"/>
    <property type="match status" value="1"/>
</dbReference>
<keyword evidence="2" id="KW-0408">Iron</keyword>
<organism evidence="6 7">
    <name type="scientific">Roseateles puraquae</name>
    <dbReference type="NCBI Taxonomy" id="431059"/>
    <lineage>
        <taxon>Bacteria</taxon>
        <taxon>Pseudomonadati</taxon>
        <taxon>Pseudomonadota</taxon>
        <taxon>Betaproteobacteria</taxon>
        <taxon>Burkholderiales</taxon>
        <taxon>Sphaerotilaceae</taxon>
        <taxon>Roseateles</taxon>
    </lineage>
</organism>
<dbReference type="CDD" id="cd02909">
    <property type="entry name" value="cupin_pirin_N"/>
    <property type="match status" value="1"/>
</dbReference>
<dbReference type="Gene3D" id="2.60.120.10">
    <property type="entry name" value="Jelly Rolls"/>
    <property type="match status" value="2"/>
</dbReference>
<evidence type="ECO:0000259" key="5">
    <source>
        <dbReference type="Pfam" id="PF05726"/>
    </source>
</evidence>
<evidence type="ECO:0000256" key="3">
    <source>
        <dbReference type="RuleBase" id="RU003457"/>
    </source>
</evidence>
<name>A0A254NEE9_9BURK</name>
<feature type="binding site" evidence="2">
    <location>
        <position position="103"/>
    </location>
    <ligand>
        <name>Fe cation</name>
        <dbReference type="ChEBI" id="CHEBI:24875"/>
    </ligand>
</feature>
<comment type="similarity">
    <text evidence="1 3">Belongs to the pirin family.</text>
</comment>
<reference evidence="6 7" key="1">
    <citation type="journal article" date="2007" name="Int. J. Syst. Evol. Microbiol.">
        <title>Description of Pelomonas aquatica sp. nov. and Pelomonas puraquae sp. nov., isolated from industrial and haemodialysis water.</title>
        <authorList>
            <person name="Gomila M."/>
            <person name="Bowien B."/>
            <person name="Falsen E."/>
            <person name="Moore E.R."/>
            <person name="Lalucat J."/>
        </authorList>
    </citation>
    <scope>NUCLEOTIDE SEQUENCE [LARGE SCALE GENOMIC DNA]</scope>
    <source>
        <strain evidence="6 7">CCUG 52769</strain>
    </source>
</reference>
<feature type="domain" description="Pirin N-terminal" evidence="4">
    <location>
        <begin position="21"/>
        <end position="117"/>
    </location>
</feature>
<dbReference type="InterPro" id="IPR011051">
    <property type="entry name" value="RmlC_Cupin_sf"/>
</dbReference>
<sequence>MSLHVERITSHVGDVGGIPIQRALPNKGRRVIGAWCFADHAGPATLPPERRMNVGPHPHTGLSTFSWMIEGEILHRDSLGSEQVLRAGQVNLMTAGHGISHSEESLTDRIHLAQLWIALPDAERERAPSFQHFPDLPRCGVGGFEGTVLVGELAGQRSPVPSFTPLLGVDLVADGPADAVLALQPAFEHGFMLLEGAVEVAPTGHDAVETVEPGTLLYVGPGCPSVELRCSAAARLLLLGGTPWPQPPLLWWNFVGREPAEMAAWAQDWAREDGGRFGGVQGYAGPRIVVPPVPPLRKPEPV</sequence>
<feature type="domain" description="Pirin C-terminal" evidence="5">
    <location>
        <begin position="177"/>
        <end position="271"/>
    </location>
</feature>
<accession>A0A254NEE9</accession>
<dbReference type="Proteomes" id="UP000197446">
    <property type="component" value="Unassembled WGS sequence"/>
</dbReference>
<evidence type="ECO:0000256" key="2">
    <source>
        <dbReference type="PIRSR" id="PIRSR006232-1"/>
    </source>
</evidence>
<evidence type="ECO:0000256" key="1">
    <source>
        <dbReference type="ARBA" id="ARBA00008416"/>
    </source>
</evidence>
<dbReference type="PIRSF" id="PIRSF006232">
    <property type="entry name" value="Pirin"/>
    <property type="match status" value="1"/>
</dbReference>
<dbReference type="Pfam" id="PF02678">
    <property type="entry name" value="Pirin"/>
    <property type="match status" value="1"/>
</dbReference>
<evidence type="ECO:0000259" key="4">
    <source>
        <dbReference type="Pfam" id="PF02678"/>
    </source>
</evidence>
<comment type="caution">
    <text evidence="6">The sequence shown here is derived from an EMBL/GenBank/DDBJ whole genome shotgun (WGS) entry which is preliminary data.</text>
</comment>
<dbReference type="AlphaFoldDB" id="A0A254NEE9"/>
<evidence type="ECO:0000313" key="6">
    <source>
        <dbReference type="EMBL" id="OWR04727.1"/>
    </source>
</evidence>
<dbReference type="SUPFAM" id="SSF51182">
    <property type="entry name" value="RmlC-like cupins"/>
    <property type="match status" value="1"/>
</dbReference>
<dbReference type="EMBL" id="NISI01000002">
    <property type="protein sequence ID" value="OWR04727.1"/>
    <property type="molecule type" value="Genomic_DNA"/>
</dbReference>
<dbReference type="GO" id="GO:0046872">
    <property type="term" value="F:metal ion binding"/>
    <property type="evidence" value="ECO:0007669"/>
    <property type="project" value="UniProtKB-KW"/>
</dbReference>
<dbReference type="Pfam" id="PF05726">
    <property type="entry name" value="Pirin_C"/>
    <property type="match status" value="1"/>
</dbReference>
<feature type="binding site" evidence="2">
    <location>
        <position position="59"/>
    </location>
    <ligand>
        <name>Fe cation</name>
        <dbReference type="ChEBI" id="CHEBI:24875"/>
    </ligand>
</feature>
<keyword evidence="7" id="KW-1185">Reference proteome</keyword>
<gene>
    <name evidence="6" type="ORF">CDO81_09120</name>
</gene>
<keyword evidence="2" id="KW-0479">Metal-binding</keyword>
<dbReference type="OrthoDB" id="321327at2"/>
<dbReference type="InterPro" id="IPR012093">
    <property type="entry name" value="Pirin"/>
</dbReference>
<dbReference type="InterPro" id="IPR014710">
    <property type="entry name" value="RmlC-like_jellyroll"/>
</dbReference>
<comment type="cofactor">
    <cofactor evidence="2">
        <name>Fe cation</name>
        <dbReference type="ChEBI" id="CHEBI:24875"/>
    </cofactor>
    <text evidence="2">Binds 1 Fe cation per subunit.</text>
</comment>
<dbReference type="InterPro" id="IPR003829">
    <property type="entry name" value="Pirin_N_dom"/>
</dbReference>
<protein>
    <submittedName>
        <fullName evidence="6">Pirin</fullName>
    </submittedName>
</protein>
<evidence type="ECO:0000313" key="7">
    <source>
        <dbReference type="Proteomes" id="UP000197446"/>
    </source>
</evidence>
<dbReference type="PANTHER" id="PTHR13903">
    <property type="entry name" value="PIRIN-RELATED"/>
    <property type="match status" value="1"/>
</dbReference>
<proteinExistence type="inferred from homology"/>
<dbReference type="InterPro" id="IPR008778">
    <property type="entry name" value="Pirin_C_dom"/>
</dbReference>
<feature type="binding site" evidence="2">
    <location>
        <position position="57"/>
    </location>
    <ligand>
        <name>Fe cation</name>
        <dbReference type="ChEBI" id="CHEBI:24875"/>
    </ligand>
</feature>